<reference evidence="2" key="1">
    <citation type="journal article" date="2014" name="Int. J. Syst. Evol. Microbiol.">
        <title>Complete genome sequence of Corynebacterium casei LMG S-19264T (=DSM 44701T), isolated from a smear-ripened cheese.</title>
        <authorList>
            <consortium name="US DOE Joint Genome Institute (JGI-PGF)"/>
            <person name="Walter F."/>
            <person name="Albersmeier A."/>
            <person name="Kalinowski J."/>
            <person name="Ruckert C."/>
        </authorList>
    </citation>
    <scope>NUCLEOTIDE SEQUENCE</scope>
    <source>
        <strain evidence="2">JCM 1480</strain>
    </source>
</reference>
<evidence type="ECO:0000313" key="4">
    <source>
        <dbReference type="Proteomes" id="UP000648535"/>
    </source>
</evidence>
<feature type="transmembrane region" description="Helical" evidence="1">
    <location>
        <begin position="36"/>
        <end position="57"/>
    </location>
</feature>
<gene>
    <name evidence="2" type="ORF">GCM10009769_32790</name>
    <name evidence="3" type="ORF">JOE58_002038</name>
</gene>
<keyword evidence="1" id="KW-0812">Transmembrane</keyword>
<keyword evidence="5" id="KW-1185">Reference proteome</keyword>
<dbReference type="Proteomes" id="UP000746584">
    <property type="component" value="Unassembled WGS sequence"/>
</dbReference>
<comment type="caution">
    <text evidence="2">The sequence shown here is derived from an EMBL/GenBank/DDBJ whole genome shotgun (WGS) entry which is preliminary data.</text>
</comment>
<sequence length="188" mass="20770">MQEARHLVESRLHDGEELLWVGRSDPGRMFVHADRFLIPFGALWTGFVATGLVGAAIGSAHPAVLVALSALLLLGLHVLGGRFLVKRNRKRTDVYAVTDRRVLVTNGRTTRETDARRTDWYVDRTEGHVTVEWDDISHLDTLFLNGSESVRQYANTGLDLTSGRGNFALYDVADADALLAALRTTSGR</sequence>
<protein>
    <submittedName>
        <fullName evidence="2">Uncharacterized protein</fullName>
    </submittedName>
</protein>
<keyword evidence="1" id="KW-1133">Transmembrane helix</keyword>
<evidence type="ECO:0000313" key="5">
    <source>
        <dbReference type="Proteomes" id="UP000746584"/>
    </source>
</evidence>
<dbReference type="EMBL" id="JAFBCG010000001">
    <property type="protein sequence ID" value="MBM7802787.1"/>
    <property type="molecule type" value="Genomic_DNA"/>
</dbReference>
<accession>A0A8H9GB77</accession>
<evidence type="ECO:0000313" key="2">
    <source>
        <dbReference type="EMBL" id="GGL12253.1"/>
    </source>
</evidence>
<keyword evidence="1" id="KW-0472">Membrane</keyword>
<dbReference type="Proteomes" id="UP000648535">
    <property type="component" value="Unassembled WGS sequence"/>
</dbReference>
<dbReference type="RefSeq" id="WP_204620572.1">
    <property type="nucleotide sequence ID" value="NZ_BMOI01000019.1"/>
</dbReference>
<dbReference type="EMBL" id="BMOI01000019">
    <property type="protein sequence ID" value="GGL12253.1"/>
    <property type="molecule type" value="Genomic_DNA"/>
</dbReference>
<dbReference type="AlphaFoldDB" id="A0A8H9GB77"/>
<evidence type="ECO:0000313" key="3">
    <source>
        <dbReference type="EMBL" id="MBM7802787.1"/>
    </source>
</evidence>
<name>A0A8H9GB77_9MICO</name>
<organism evidence="2 4">
    <name type="scientific">Curtobacterium luteum</name>
    <dbReference type="NCBI Taxonomy" id="33881"/>
    <lineage>
        <taxon>Bacteria</taxon>
        <taxon>Bacillati</taxon>
        <taxon>Actinomycetota</taxon>
        <taxon>Actinomycetes</taxon>
        <taxon>Micrococcales</taxon>
        <taxon>Microbacteriaceae</taxon>
        <taxon>Curtobacterium</taxon>
    </lineage>
</organism>
<evidence type="ECO:0000256" key="1">
    <source>
        <dbReference type="SAM" id="Phobius"/>
    </source>
</evidence>
<reference evidence="3 5" key="3">
    <citation type="submission" date="2021-01" db="EMBL/GenBank/DDBJ databases">
        <title>Sequencing the genomes of 1000 actinobacteria strains.</title>
        <authorList>
            <person name="Klenk H.-P."/>
        </authorList>
    </citation>
    <scope>NUCLEOTIDE SEQUENCE [LARGE SCALE GENOMIC DNA]</scope>
    <source>
        <strain evidence="3 5">DSM 20542</strain>
    </source>
</reference>
<proteinExistence type="predicted"/>
<reference evidence="2" key="2">
    <citation type="submission" date="2020-09" db="EMBL/GenBank/DDBJ databases">
        <authorList>
            <person name="Sun Q."/>
            <person name="Ohkuma M."/>
        </authorList>
    </citation>
    <scope>NUCLEOTIDE SEQUENCE</scope>
    <source>
        <strain evidence="2">JCM 1480</strain>
    </source>
</reference>
<feature type="transmembrane region" description="Helical" evidence="1">
    <location>
        <begin position="63"/>
        <end position="85"/>
    </location>
</feature>